<organism evidence="3 4">
    <name type="scientific">Vigna unguiculata</name>
    <name type="common">Cowpea</name>
    <dbReference type="NCBI Taxonomy" id="3917"/>
    <lineage>
        <taxon>Eukaryota</taxon>
        <taxon>Viridiplantae</taxon>
        <taxon>Streptophyta</taxon>
        <taxon>Embryophyta</taxon>
        <taxon>Tracheophyta</taxon>
        <taxon>Spermatophyta</taxon>
        <taxon>Magnoliopsida</taxon>
        <taxon>eudicotyledons</taxon>
        <taxon>Gunneridae</taxon>
        <taxon>Pentapetalae</taxon>
        <taxon>rosids</taxon>
        <taxon>fabids</taxon>
        <taxon>Fabales</taxon>
        <taxon>Fabaceae</taxon>
        <taxon>Papilionoideae</taxon>
        <taxon>50 kb inversion clade</taxon>
        <taxon>NPAAA clade</taxon>
        <taxon>indigoferoid/millettioid clade</taxon>
        <taxon>Phaseoleae</taxon>
        <taxon>Vigna</taxon>
    </lineage>
</organism>
<evidence type="ECO:0000256" key="2">
    <source>
        <dbReference type="SAM" id="MobiDB-lite"/>
    </source>
</evidence>
<dbReference type="PANTHER" id="PTHR13245">
    <property type="entry name" value="RRP15-LIKE PROTEIN"/>
    <property type="match status" value="1"/>
</dbReference>
<feature type="compositionally biased region" description="Basic and acidic residues" evidence="2">
    <location>
        <begin position="308"/>
        <end position="329"/>
    </location>
</feature>
<feature type="compositionally biased region" description="Basic residues" evidence="2">
    <location>
        <begin position="13"/>
        <end position="31"/>
    </location>
</feature>
<feature type="region of interest" description="Disordered" evidence="2">
    <location>
        <begin position="266"/>
        <end position="295"/>
    </location>
</feature>
<name>A0A4D6KT15_VIGUN</name>
<keyword evidence="4" id="KW-1185">Reference proteome</keyword>
<proteinExistence type="inferred from homology"/>
<feature type="compositionally biased region" description="Acidic residues" evidence="2">
    <location>
        <begin position="89"/>
        <end position="103"/>
    </location>
</feature>
<dbReference type="Pfam" id="PF07890">
    <property type="entry name" value="Rrp15p"/>
    <property type="match status" value="1"/>
</dbReference>
<reference evidence="3 4" key="1">
    <citation type="submission" date="2019-04" db="EMBL/GenBank/DDBJ databases">
        <title>An improved genome assembly and genetic linkage map for asparagus bean, Vigna unguiculata ssp. sesquipedialis.</title>
        <authorList>
            <person name="Xia Q."/>
            <person name="Zhang R."/>
            <person name="Dong Y."/>
        </authorList>
    </citation>
    <scope>NUCLEOTIDE SEQUENCE [LARGE SCALE GENOMIC DNA]</scope>
    <source>
        <tissue evidence="3">Leaf</tissue>
    </source>
</reference>
<protein>
    <recommendedName>
        <fullName evidence="5">RRP15-like protein</fullName>
    </recommendedName>
</protein>
<dbReference type="EMBL" id="CP039345">
    <property type="protein sequence ID" value="QCD77741.1"/>
    <property type="molecule type" value="Genomic_DNA"/>
</dbReference>
<feature type="compositionally biased region" description="Polar residues" evidence="2">
    <location>
        <begin position="272"/>
        <end position="282"/>
    </location>
</feature>
<evidence type="ECO:0000256" key="1">
    <source>
        <dbReference type="ARBA" id="ARBA00007462"/>
    </source>
</evidence>
<dbReference type="GO" id="GO:0000460">
    <property type="term" value="P:maturation of 5.8S rRNA"/>
    <property type="evidence" value="ECO:0007669"/>
    <property type="project" value="TreeGrafter"/>
</dbReference>
<evidence type="ECO:0000313" key="3">
    <source>
        <dbReference type="EMBL" id="QCD77741.1"/>
    </source>
</evidence>
<dbReference type="GO" id="GO:0000470">
    <property type="term" value="P:maturation of LSU-rRNA"/>
    <property type="evidence" value="ECO:0007669"/>
    <property type="project" value="TreeGrafter"/>
</dbReference>
<dbReference type="Proteomes" id="UP000501690">
    <property type="component" value="Linkage Group LG1"/>
</dbReference>
<feature type="region of interest" description="Disordered" evidence="2">
    <location>
        <begin position="307"/>
        <end position="336"/>
    </location>
</feature>
<feature type="region of interest" description="Disordered" evidence="2">
    <location>
        <begin position="1"/>
        <end position="138"/>
    </location>
</feature>
<dbReference type="PANTHER" id="PTHR13245:SF14">
    <property type="entry name" value="RRP15-LIKE PROTEIN"/>
    <property type="match status" value="1"/>
</dbReference>
<feature type="compositionally biased region" description="Acidic residues" evidence="2">
    <location>
        <begin position="123"/>
        <end position="133"/>
    </location>
</feature>
<evidence type="ECO:0000313" key="4">
    <source>
        <dbReference type="Proteomes" id="UP000501690"/>
    </source>
</evidence>
<dbReference type="InterPro" id="IPR012459">
    <property type="entry name" value="Rrp15"/>
</dbReference>
<gene>
    <name evidence="3" type="ORF">DEO72_LG1g1368</name>
</gene>
<accession>A0A4D6KT15</accession>
<dbReference type="GO" id="GO:0030687">
    <property type="term" value="C:preribosome, large subunit precursor"/>
    <property type="evidence" value="ECO:0007669"/>
    <property type="project" value="TreeGrafter"/>
</dbReference>
<sequence>MAEEMAMVESGRAKRKFVKTQGRKKSSKKAKGMPSPHGQKKVKIDKKMKKLFRKRAREYNSDDEEDEATVTAPSETRVLASVTNKKIEEDDIESENNQSEDEGAAGPLKKSNKNATDTNNLSSDDDEGEDDNEIQPGITKFTEGCRAFKMAFRNIMKKSVPDDMLGPILSAHKKLVIEKLGEEQAERNIKGEAKKEKQTLAEKGHAKPATYLDSHEKFLISLATKGVVKLFNAVNKAQTAQKGLNPSRNKDAKEIRKRAKQAFFSELGKPSLPSTGTTTKINEGTGMVEDQQPAWAPLRDNYMLTSSRLKDWDKMPDKNVSDEFGKTSEDSSSDED</sequence>
<feature type="compositionally biased region" description="Polar residues" evidence="2">
    <location>
        <begin position="113"/>
        <end position="122"/>
    </location>
</feature>
<evidence type="ECO:0008006" key="5">
    <source>
        <dbReference type="Google" id="ProtNLM"/>
    </source>
</evidence>
<feature type="compositionally biased region" description="Basic residues" evidence="2">
    <location>
        <begin position="38"/>
        <end position="56"/>
    </location>
</feature>
<comment type="similarity">
    <text evidence="1">Belongs to the RRP15 family.</text>
</comment>
<dbReference type="AlphaFoldDB" id="A0A4D6KT15"/>